<dbReference type="OrthoDB" id="786951at2759"/>
<evidence type="ECO:0000313" key="5">
    <source>
        <dbReference type="Proteomes" id="UP000434276"/>
    </source>
</evidence>
<dbReference type="GO" id="GO:0003723">
    <property type="term" value="F:RNA binding"/>
    <property type="evidence" value="ECO:0007669"/>
    <property type="project" value="UniProtKB-UniRule"/>
</dbReference>
<keyword evidence="1" id="KW-0694">RNA-binding</keyword>
<dbReference type="EMBL" id="CACSHJ010000087">
    <property type="protein sequence ID" value="CAA0344729.1"/>
    <property type="molecule type" value="Genomic_DNA"/>
</dbReference>
<evidence type="ECO:0000256" key="1">
    <source>
        <dbReference type="PROSITE-ProRule" id="PRU00266"/>
    </source>
</evidence>
<gene>
    <name evidence="4" type="ORF">C24_LOCUS6999</name>
</gene>
<accession>A0A5S9WW38</accession>
<name>A0A5S9WW38_ARATH</name>
<feature type="compositionally biased region" description="Basic and acidic residues" evidence="2">
    <location>
        <begin position="90"/>
        <end position="110"/>
    </location>
</feature>
<evidence type="ECO:0000259" key="3">
    <source>
        <dbReference type="PROSITE" id="PS50137"/>
    </source>
</evidence>
<organism evidence="4 5">
    <name type="scientific">Arabidopsis thaliana</name>
    <name type="common">Mouse-ear cress</name>
    <dbReference type="NCBI Taxonomy" id="3702"/>
    <lineage>
        <taxon>Eukaryota</taxon>
        <taxon>Viridiplantae</taxon>
        <taxon>Streptophyta</taxon>
        <taxon>Embryophyta</taxon>
        <taxon>Tracheophyta</taxon>
        <taxon>Spermatophyta</taxon>
        <taxon>Magnoliopsida</taxon>
        <taxon>eudicotyledons</taxon>
        <taxon>Gunneridae</taxon>
        <taxon>Pentapetalae</taxon>
        <taxon>rosids</taxon>
        <taxon>malvids</taxon>
        <taxon>Brassicales</taxon>
        <taxon>Brassicaceae</taxon>
        <taxon>Camelineae</taxon>
        <taxon>Arabidopsis</taxon>
    </lineage>
</organism>
<evidence type="ECO:0000313" key="4">
    <source>
        <dbReference type="EMBL" id="CAA0344729.1"/>
    </source>
</evidence>
<dbReference type="AlphaFoldDB" id="A0A5S9WW38"/>
<dbReference type="CDD" id="cd19869">
    <property type="entry name" value="DSRM_DCL_plant"/>
    <property type="match status" value="1"/>
</dbReference>
<dbReference type="Gene3D" id="3.30.160.20">
    <property type="match status" value="1"/>
</dbReference>
<dbReference type="ExpressionAtlas" id="A0A5S9WW38">
    <property type="expression patterns" value="baseline and differential"/>
</dbReference>
<dbReference type="Pfam" id="PF14709">
    <property type="entry name" value="DND1_DSRM"/>
    <property type="match status" value="1"/>
</dbReference>
<dbReference type="InterPro" id="IPR014720">
    <property type="entry name" value="dsRBD_dom"/>
</dbReference>
<evidence type="ECO:0000256" key="2">
    <source>
        <dbReference type="SAM" id="MobiDB-lite"/>
    </source>
</evidence>
<dbReference type="PROSITE" id="PS50137">
    <property type="entry name" value="DS_RBD"/>
    <property type="match status" value="1"/>
</dbReference>
<dbReference type="Proteomes" id="UP000434276">
    <property type="component" value="Unassembled WGS sequence"/>
</dbReference>
<dbReference type="SUPFAM" id="SSF54768">
    <property type="entry name" value="dsRNA-binding domain-like"/>
    <property type="match status" value="1"/>
</dbReference>
<feature type="region of interest" description="Disordered" evidence="2">
    <location>
        <begin position="85"/>
        <end position="115"/>
    </location>
</feature>
<proteinExistence type="predicted"/>
<reference evidence="4 5" key="1">
    <citation type="submission" date="2019-12" db="EMBL/GenBank/DDBJ databases">
        <authorList>
            <person name="Jiao W.-B."/>
            <person name="Schneeberger K."/>
        </authorList>
    </citation>
    <scope>NUCLEOTIDE SEQUENCE [LARGE SCALE GENOMIC DNA]</scope>
    <source>
        <strain evidence="5">cv. C24</strain>
    </source>
</reference>
<sequence length="198" mass="22592">MEDQETKRITKKPSRSIIISLKDIPPLDPSSIPSMKPMAQDHHNVGMQRFQEKTDFKFEEEDNAISSFSNIQIDPNSTRSISLEKTLAPKPDEEHTTTTKPISKDDESKTRRGSAKSVLHEMCASKRWRPPVYECCNVDGPCHLRLFTYKVMVEIRDSSGKTVLECFGDPRRKKKAAAEHAAEGALWYLEHVKTKPHQ</sequence>
<protein>
    <recommendedName>
        <fullName evidence="3">DRBM domain-containing protein</fullName>
    </recommendedName>
</protein>
<feature type="domain" description="DRBM" evidence="3">
    <location>
        <begin position="114"/>
        <end position="191"/>
    </location>
</feature>
<dbReference type="SMART" id="SM00358">
    <property type="entry name" value="DSRM"/>
    <property type="match status" value="1"/>
</dbReference>